<evidence type="ECO:0000256" key="4">
    <source>
        <dbReference type="ARBA" id="ARBA00008662"/>
    </source>
</evidence>
<dbReference type="GO" id="GO:0004113">
    <property type="term" value="F:2',3'-cyclic-nucleotide 3'-phosphodiesterase activity"/>
    <property type="evidence" value="ECO:0007669"/>
    <property type="project" value="UniProtKB-EC"/>
</dbReference>
<dbReference type="SUPFAM" id="SSF52540">
    <property type="entry name" value="P-loop containing nucleoside triphosphate hydrolases"/>
    <property type="match status" value="1"/>
</dbReference>
<dbReference type="InterPro" id="IPR008431">
    <property type="entry name" value="CNPase"/>
</dbReference>
<dbReference type="GO" id="GO:0005737">
    <property type="term" value="C:cytoplasm"/>
    <property type="evidence" value="ECO:0007669"/>
    <property type="project" value="TreeGrafter"/>
</dbReference>
<dbReference type="Gene3D" id="3.90.1740.10">
    <property type="entry name" value="2',3'-cyclic nucleotide 3'-phosphodiesterase superfamily"/>
    <property type="match status" value="1"/>
</dbReference>
<protein>
    <recommendedName>
        <fullName evidence="7">2',3'-cyclic-nucleotide 3'-phosphodiesterase</fullName>
        <ecNumber evidence="6">3.1.4.37</ecNumber>
    </recommendedName>
</protein>
<accession>A0A8S3YMB3</accession>
<evidence type="ECO:0000256" key="9">
    <source>
        <dbReference type="ARBA" id="ARBA00022553"/>
    </source>
</evidence>
<sequence>MWLTYRKTSEHDVCQVSDFSTCLLGNIRPLRVSLFCGTDRTVTGKPSTLTSHTPSATSTSTIPDASRRLGTSSSSGTSGINNSTHASGILNDAHISQIPTSDLLSSLPSSLDRNYLNFPFLTDRKTFNYLNEKCTKVMFIMRGLSGSGKSSIARMIKSAFKHVVICSADDFFYRPGGIYVFDEALLGAAHETCQKKAKKACLGQVPIVVIDNTNVRRWELRFYTALANSTGYVTVLVEPKTPWRWNAADLAARSLHGVSAEVLERKIAMFDDVIPLYYGWFPNKTHSHHLIRLCLKSFGECLSKLPDFKRDLAKEFRIQSESTDEEITKGILSAYSEGTSSPLLHCTSKFCARGKVPEAGQYHQRSDVQQACGRMFVLQVAGLVFTHKSVGARVSLRPSESALFSRPEETDWDLNKSSASQTEQKASKQDLVNDSLEDYYEMLANGNRKDKKNPSRFLKKQQRKQKQALKQGKPVEGDSVMEKNGRVHIPDLEVSQLETAADESGISKADEVVSLAELFPSLNFFKSSRSAHFTIKTARGVESREVNFDILHACDVEGATSYTKSSFVPVSHGHACYYGDSLCCVYFEKPLHVRTLFSGYY</sequence>
<feature type="domain" description="Cyclic nucleotide phosphodiesterase catalytic" evidence="17">
    <location>
        <begin position="274"/>
        <end position="411"/>
    </location>
</feature>
<evidence type="ECO:0000256" key="3">
    <source>
        <dbReference type="ARBA" id="ARBA00004635"/>
    </source>
</evidence>
<keyword evidence="14" id="KW-0636">Prenylation</keyword>
<dbReference type="Proteomes" id="UP000678393">
    <property type="component" value="Unassembled WGS sequence"/>
</dbReference>
<evidence type="ECO:0000256" key="6">
    <source>
        <dbReference type="ARBA" id="ARBA00012317"/>
    </source>
</evidence>
<evidence type="ECO:0000256" key="11">
    <source>
        <dbReference type="ARBA" id="ARBA00022884"/>
    </source>
</evidence>
<evidence type="ECO:0000256" key="13">
    <source>
        <dbReference type="ARBA" id="ARBA00023288"/>
    </source>
</evidence>
<dbReference type="EC" id="3.1.4.37" evidence="6"/>
<keyword evidence="19" id="KW-1185">Reference proteome</keyword>
<evidence type="ECO:0000313" key="19">
    <source>
        <dbReference type="Proteomes" id="UP000678393"/>
    </source>
</evidence>
<dbReference type="Gene3D" id="3.40.50.300">
    <property type="entry name" value="P-loop containing nucleotide triphosphate hydrolases"/>
    <property type="match status" value="1"/>
</dbReference>
<dbReference type="InterPro" id="IPR027417">
    <property type="entry name" value="P-loop_NTPase"/>
</dbReference>
<keyword evidence="13" id="KW-0449">Lipoprotein</keyword>
<feature type="compositionally biased region" description="Polar residues" evidence="16">
    <location>
        <begin position="415"/>
        <end position="424"/>
    </location>
</feature>
<dbReference type="InterPro" id="IPR047325">
    <property type="entry name" value="CNPase_cat"/>
</dbReference>
<comment type="subunit">
    <text evidence="5">Exists as monomers and homodimers.</text>
</comment>
<reference evidence="18" key="1">
    <citation type="submission" date="2021-04" db="EMBL/GenBank/DDBJ databases">
        <authorList>
            <consortium name="Molecular Ecology Group"/>
        </authorList>
    </citation>
    <scope>NUCLEOTIDE SEQUENCE</scope>
</reference>
<evidence type="ECO:0000256" key="8">
    <source>
        <dbReference type="ARBA" id="ARBA00022481"/>
    </source>
</evidence>
<keyword evidence="9" id="KW-0597">Phosphoprotein</keyword>
<dbReference type="AlphaFoldDB" id="A0A8S3YMB3"/>
<keyword evidence="10" id="KW-0378">Hydrolase</keyword>
<comment type="catalytic activity">
    <reaction evidence="1">
        <text>a nucleoside 2',3'-cyclic phosphate + H2O = a nucleoside 2'-phosphate + H(+)</text>
        <dbReference type="Rhea" id="RHEA:14489"/>
        <dbReference type="ChEBI" id="CHEBI:15377"/>
        <dbReference type="ChEBI" id="CHEBI:15378"/>
        <dbReference type="ChEBI" id="CHEBI:66954"/>
        <dbReference type="ChEBI" id="CHEBI:78552"/>
        <dbReference type="EC" id="3.1.4.37"/>
    </reaction>
</comment>
<dbReference type="EMBL" id="CAJHNH020000519">
    <property type="protein sequence ID" value="CAG5118239.1"/>
    <property type="molecule type" value="Genomic_DNA"/>
</dbReference>
<evidence type="ECO:0000256" key="12">
    <source>
        <dbReference type="ARBA" id="ARBA00023136"/>
    </source>
</evidence>
<organism evidence="18 19">
    <name type="scientific">Candidula unifasciata</name>
    <dbReference type="NCBI Taxonomy" id="100452"/>
    <lineage>
        <taxon>Eukaryota</taxon>
        <taxon>Metazoa</taxon>
        <taxon>Spiralia</taxon>
        <taxon>Lophotrochozoa</taxon>
        <taxon>Mollusca</taxon>
        <taxon>Gastropoda</taxon>
        <taxon>Heterobranchia</taxon>
        <taxon>Euthyneura</taxon>
        <taxon>Panpulmonata</taxon>
        <taxon>Eupulmonata</taxon>
        <taxon>Stylommatophora</taxon>
        <taxon>Helicina</taxon>
        <taxon>Helicoidea</taxon>
        <taxon>Geomitridae</taxon>
        <taxon>Candidula</taxon>
    </lineage>
</organism>
<evidence type="ECO:0000256" key="1">
    <source>
        <dbReference type="ARBA" id="ARBA00000610"/>
    </source>
</evidence>
<keyword evidence="12" id="KW-0472">Membrane</keyword>
<evidence type="ECO:0000256" key="5">
    <source>
        <dbReference type="ARBA" id="ARBA00011781"/>
    </source>
</evidence>
<name>A0A8S3YMB3_9EUPU</name>
<evidence type="ECO:0000256" key="14">
    <source>
        <dbReference type="ARBA" id="ARBA00023289"/>
    </source>
</evidence>
<comment type="caution">
    <text evidence="18">The sequence shown here is derived from an EMBL/GenBank/DDBJ whole genome shotgun (WGS) entry which is preliminary data.</text>
</comment>
<dbReference type="InterPro" id="IPR009097">
    <property type="entry name" value="Cyclic_Pdiesterase"/>
</dbReference>
<evidence type="ECO:0000313" key="18">
    <source>
        <dbReference type="EMBL" id="CAG5118239.1"/>
    </source>
</evidence>
<dbReference type="GO" id="GO:0003723">
    <property type="term" value="F:RNA binding"/>
    <property type="evidence" value="ECO:0007669"/>
    <property type="project" value="UniProtKB-KW"/>
</dbReference>
<comment type="subcellular location">
    <subcellularLocation>
        <location evidence="2">Melanosome</location>
    </subcellularLocation>
    <subcellularLocation>
        <location evidence="3">Membrane</location>
        <topology evidence="3">Lipid-anchor</topology>
    </subcellularLocation>
</comment>
<dbReference type="OrthoDB" id="3231855at2759"/>
<dbReference type="GO" id="GO:0009214">
    <property type="term" value="P:cyclic nucleotide catabolic process"/>
    <property type="evidence" value="ECO:0007669"/>
    <property type="project" value="InterPro"/>
</dbReference>
<dbReference type="Pfam" id="PF13671">
    <property type="entry name" value="AAA_33"/>
    <property type="match status" value="1"/>
</dbReference>
<dbReference type="GO" id="GO:0016020">
    <property type="term" value="C:membrane"/>
    <property type="evidence" value="ECO:0007669"/>
    <property type="project" value="UniProtKB-SubCell"/>
</dbReference>
<dbReference type="SUPFAM" id="SSF55144">
    <property type="entry name" value="LigT-like"/>
    <property type="match status" value="1"/>
</dbReference>
<comment type="function">
    <text evidence="15">Catalyzes the formation of 2'-nucleotide products from 2',3'-cyclic substrates. May participate in RNA metabolism in the myelinating cell, CNP is the third most abundant protein in central nervous system myelin.</text>
</comment>
<gene>
    <name evidence="18" type="ORF">CUNI_LOCUS3797</name>
</gene>
<evidence type="ECO:0000256" key="15">
    <source>
        <dbReference type="ARBA" id="ARBA00045937"/>
    </source>
</evidence>
<evidence type="ECO:0000256" key="7">
    <source>
        <dbReference type="ARBA" id="ARBA00014478"/>
    </source>
</evidence>
<evidence type="ECO:0000256" key="10">
    <source>
        <dbReference type="ARBA" id="ARBA00022801"/>
    </source>
</evidence>
<feature type="compositionally biased region" description="Low complexity" evidence="16">
    <location>
        <begin position="46"/>
        <end position="80"/>
    </location>
</feature>
<dbReference type="PANTHER" id="PTHR10156:SF0">
    <property type="entry name" value="2',3'-CYCLIC-NUCLEOTIDE 3'-PHOSPHODIESTERASE"/>
    <property type="match status" value="1"/>
</dbReference>
<proteinExistence type="inferred from homology"/>
<keyword evidence="11" id="KW-0694">RNA-binding</keyword>
<comment type="similarity">
    <text evidence="4">Belongs to the 2H phosphoesterase superfamily. CNPase family.</text>
</comment>
<dbReference type="Pfam" id="PF05881">
    <property type="entry name" value="CNPase"/>
    <property type="match status" value="1"/>
</dbReference>
<evidence type="ECO:0000256" key="2">
    <source>
        <dbReference type="ARBA" id="ARBA00004223"/>
    </source>
</evidence>
<evidence type="ECO:0000256" key="16">
    <source>
        <dbReference type="SAM" id="MobiDB-lite"/>
    </source>
</evidence>
<evidence type="ECO:0000259" key="17">
    <source>
        <dbReference type="Pfam" id="PF05881"/>
    </source>
</evidence>
<feature type="region of interest" description="Disordered" evidence="16">
    <location>
        <begin position="400"/>
        <end position="430"/>
    </location>
</feature>
<dbReference type="PANTHER" id="PTHR10156">
    <property type="entry name" value="2',3'-CYCLIC-NUCLEOTIDE 3'-PHOSPHODIESTERASE"/>
    <property type="match status" value="1"/>
</dbReference>
<keyword evidence="8" id="KW-0488">Methylation</keyword>
<feature type="region of interest" description="Disordered" evidence="16">
    <location>
        <begin position="45"/>
        <end position="80"/>
    </location>
</feature>